<organism evidence="22 23">
    <name type="scientific">Pontibacter akesuensis</name>
    <dbReference type="NCBI Taxonomy" id="388950"/>
    <lineage>
        <taxon>Bacteria</taxon>
        <taxon>Pseudomonadati</taxon>
        <taxon>Bacteroidota</taxon>
        <taxon>Cytophagia</taxon>
        <taxon>Cytophagales</taxon>
        <taxon>Hymenobacteraceae</taxon>
        <taxon>Pontibacter</taxon>
    </lineage>
</organism>
<dbReference type="GO" id="GO:0042773">
    <property type="term" value="P:ATP synthesis coupled electron transport"/>
    <property type="evidence" value="ECO:0007669"/>
    <property type="project" value="InterPro"/>
</dbReference>
<comment type="similarity">
    <text evidence="2 18">Belongs to the complex I 75 kDa subunit family.</text>
</comment>
<comment type="cofactor">
    <cofactor evidence="16">
        <name>[2Fe-2S] cluster</name>
        <dbReference type="ChEBI" id="CHEBI:190135"/>
    </cofactor>
</comment>
<dbReference type="GO" id="GO:0051537">
    <property type="term" value="F:2 iron, 2 sulfur cluster binding"/>
    <property type="evidence" value="ECO:0007669"/>
    <property type="project" value="UniProtKB-KW"/>
</dbReference>
<evidence type="ECO:0000256" key="10">
    <source>
        <dbReference type="ARBA" id="ARBA00023014"/>
    </source>
</evidence>
<dbReference type="GO" id="GO:0008137">
    <property type="term" value="F:NADH dehydrogenase (ubiquinone) activity"/>
    <property type="evidence" value="ECO:0007669"/>
    <property type="project" value="InterPro"/>
</dbReference>
<dbReference type="GO" id="GO:0003954">
    <property type="term" value="F:NADH dehydrogenase activity"/>
    <property type="evidence" value="ECO:0007669"/>
    <property type="project" value="TreeGrafter"/>
</dbReference>
<dbReference type="SMART" id="SM00926">
    <property type="entry name" value="Molybdop_Fe4S4"/>
    <property type="match status" value="1"/>
</dbReference>
<evidence type="ECO:0000256" key="17">
    <source>
        <dbReference type="ARBA" id="ARBA00047712"/>
    </source>
</evidence>
<dbReference type="OrthoDB" id="9805142at2"/>
<dbReference type="PROSITE" id="PS00643">
    <property type="entry name" value="COMPLEX1_75K_3"/>
    <property type="match status" value="1"/>
</dbReference>
<accession>A0A1I7FEC1</accession>
<dbReference type="Pfam" id="PF13510">
    <property type="entry name" value="Fer2_4"/>
    <property type="match status" value="1"/>
</dbReference>
<protein>
    <recommendedName>
        <fullName evidence="3">NADH-quinone oxidoreductase subunit G</fullName>
    </recommendedName>
    <alternativeName>
        <fullName evidence="14">NADH dehydrogenase I subunit G</fullName>
    </alternativeName>
    <alternativeName>
        <fullName evidence="15">NDH-1 subunit G</fullName>
    </alternativeName>
</protein>
<evidence type="ECO:0000259" key="20">
    <source>
        <dbReference type="PROSITE" id="PS51669"/>
    </source>
</evidence>
<dbReference type="STRING" id="388950.GCA_001611675_03277"/>
<dbReference type="CDD" id="cd02771">
    <property type="entry name" value="MopB_NDH-1_NuoG2-N7"/>
    <property type="match status" value="1"/>
</dbReference>
<dbReference type="Pfam" id="PF04879">
    <property type="entry name" value="Molybdop_Fe4S4"/>
    <property type="match status" value="1"/>
</dbReference>
<dbReference type="SMART" id="SM00929">
    <property type="entry name" value="NADH-G_4Fe-4S_3"/>
    <property type="match status" value="1"/>
</dbReference>
<dbReference type="EMBL" id="FPCA01000001">
    <property type="protein sequence ID" value="SFU34508.1"/>
    <property type="molecule type" value="Genomic_DNA"/>
</dbReference>
<sequence>MATIYIDNKPYEVKAGKNLLEACLTLGKDLPYFCWHPAMGSIGACRQCAVKVYKDENDTKGKLFMSCMEQVREGMRISIADMEAKEFRAHVIGWLMTNHPHDCAVCDEGGACHLQDMTVMSGHNYREYRFDKRTYVNQYLGPFLNHEMNRCIQCYRCVRYYKDYAGGKDLDVFAAHNHLYFGRAEDGVLESEFSGNLAEVCPTGVFTDKTLKQHYTRKWDLTMAPSVCHHCSLGCNISAGERYGTIRSITNRYNGELNGYFLCDRGRFGYEFVNSAGRVRKPLVRSHLPEATDKYTALKATASAVKAGRVIGIGSPRASLESNYVLKTLVGEDNFHHGVSDTEHLLVDLALHILRSGAARTPSLREVEKADAVFILGEDLTNTAPMLALAVRQAVRQEPMLEAVSTANIPVWQDAAIRELVQTDKGPLFIAHYTHTKLDELATRTYLDSPDAISRLGFAIANMIHAASPEVKDLSIEEKALAQQIADSLLAAKNPLIISGTSAGSDHVLKAAANIANALCAREKAAGINLVVPECNSMGLAMLGGHKLESAFEAVLNGYADTVIILESDLYRLAGSSEVSQFLDSCSRIIVLDHLHNATTERAHILLPAAPFSEADGTLVNNEGRAQRFFQVHPTPEEIQESWHWLAELGTIMADEQISNWHGYDDIVKAVARDIPELKGVEKAAPASEFRVAGQKIARAPHRFSGRTSMLANINVSEPKPAEDLDSALSYTMEGYRGQPPSSMIPFFWAPGWNSVQSTNKYQQEVGGPLKGGDPGVRLIKPKGTATLSAIVPQHFVPIEGHLYVLPLHHTFGSEELSNQSPSIMQRIPEPYIAVNAADALRMMLAEGQALSFALEGQVYQLPVKITPTIPSGTAGLPVGLPGVRFADLPAWANLNRDIKWKQQPQTTF</sequence>
<evidence type="ECO:0000256" key="11">
    <source>
        <dbReference type="ARBA" id="ARBA00023027"/>
    </source>
</evidence>
<dbReference type="Gene3D" id="3.30.200.210">
    <property type="match status" value="1"/>
</dbReference>
<dbReference type="InterPro" id="IPR019574">
    <property type="entry name" value="NADH_UbQ_OxRdtase_Gsu_4Fe4S-bd"/>
</dbReference>
<dbReference type="SUPFAM" id="SSF53706">
    <property type="entry name" value="Formate dehydrogenase/DMSO reductase, domains 1-3"/>
    <property type="match status" value="1"/>
</dbReference>
<feature type="domain" description="2Fe-2S ferredoxin-type" evidence="19">
    <location>
        <begin position="1"/>
        <end position="83"/>
    </location>
</feature>
<evidence type="ECO:0000256" key="3">
    <source>
        <dbReference type="ARBA" id="ARBA00019902"/>
    </source>
</evidence>
<dbReference type="SUPFAM" id="SSF50692">
    <property type="entry name" value="ADC-like"/>
    <property type="match status" value="1"/>
</dbReference>
<keyword evidence="4" id="KW-0004">4Fe-4S</keyword>
<dbReference type="SUPFAM" id="SSF54862">
    <property type="entry name" value="4Fe-4S ferredoxins"/>
    <property type="match status" value="1"/>
</dbReference>
<keyword evidence="10" id="KW-0411">Iron-sulfur</keyword>
<keyword evidence="12" id="KW-0830">Ubiquinone</keyword>
<dbReference type="InterPro" id="IPR010228">
    <property type="entry name" value="NADH_UbQ_OxRdtase_Gsu"/>
</dbReference>
<dbReference type="InterPro" id="IPR000283">
    <property type="entry name" value="NADH_UbQ_OxRdtase_75kDa_su_CS"/>
</dbReference>
<dbReference type="CDD" id="cd02788">
    <property type="entry name" value="MopB_CT_NDH-1_NuoG2-N7"/>
    <property type="match status" value="1"/>
</dbReference>
<keyword evidence="9" id="KW-0408">Iron</keyword>
<dbReference type="Proteomes" id="UP000182491">
    <property type="component" value="Unassembled WGS sequence"/>
</dbReference>
<dbReference type="InterPro" id="IPR009010">
    <property type="entry name" value="Asp_de-COase-like_dom_sf"/>
</dbReference>
<dbReference type="PROSITE" id="PS51669">
    <property type="entry name" value="4FE4S_MOW_BIS_MGD"/>
    <property type="match status" value="1"/>
</dbReference>
<evidence type="ECO:0000256" key="6">
    <source>
        <dbReference type="ARBA" id="ARBA00022719"/>
    </source>
</evidence>
<dbReference type="Gene3D" id="3.40.50.740">
    <property type="match status" value="1"/>
</dbReference>
<dbReference type="GO" id="GO:0048038">
    <property type="term" value="F:quinone binding"/>
    <property type="evidence" value="ECO:0007669"/>
    <property type="project" value="UniProtKB-KW"/>
</dbReference>
<evidence type="ECO:0000256" key="9">
    <source>
        <dbReference type="ARBA" id="ARBA00023004"/>
    </source>
</evidence>
<reference evidence="23" key="1">
    <citation type="submission" date="2016-10" db="EMBL/GenBank/DDBJ databases">
        <authorList>
            <person name="Varghese N."/>
        </authorList>
    </citation>
    <scope>NUCLEOTIDE SEQUENCE [LARGE SCALE GENOMIC DNA]</scope>
    <source>
        <strain evidence="23">DSM 18820</strain>
    </source>
</reference>
<evidence type="ECO:0000256" key="12">
    <source>
        <dbReference type="ARBA" id="ARBA00023075"/>
    </source>
</evidence>
<dbReference type="Pfam" id="PF22117">
    <property type="entry name" value="Fer4_Nqo3"/>
    <property type="match status" value="1"/>
</dbReference>
<dbReference type="PROSITE" id="PS51839">
    <property type="entry name" value="4FE4S_HC3"/>
    <property type="match status" value="1"/>
</dbReference>
<dbReference type="PROSITE" id="PS00641">
    <property type="entry name" value="COMPLEX1_75K_1"/>
    <property type="match status" value="1"/>
</dbReference>
<keyword evidence="7" id="KW-0479">Metal-binding</keyword>
<evidence type="ECO:0000256" key="8">
    <source>
        <dbReference type="ARBA" id="ARBA00022967"/>
    </source>
</evidence>
<keyword evidence="11" id="KW-0520">NAD</keyword>
<evidence type="ECO:0000256" key="2">
    <source>
        <dbReference type="ARBA" id="ARBA00005404"/>
    </source>
</evidence>
<evidence type="ECO:0000256" key="16">
    <source>
        <dbReference type="ARBA" id="ARBA00034078"/>
    </source>
</evidence>
<evidence type="ECO:0000259" key="21">
    <source>
        <dbReference type="PROSITE" id="PS51839"/>
    </source>
</evidence>
<feature type="domain" description="4Fe-4S Mo/W bis-MGD-type" evidence="20">
    <location>
        <begin position="221"/>
        <end position="277"/>
    </location>
</feature>
<dbReference type="InterPro" id="IPR006656">
    <property type="entry name" value="Mopterin_OxRdtase"/>
</dbReference>
<dbReference type="CDD" id="cd00207">
    <property type="entry name" value="fer2"/>
    <property type="match status" value="1"/>
</dbReference>
<dbReference type="FunFam" id="3.10.20.740:FF:000002">
    <property type="entry name" value="NADH-quinone oxidoreductase"/>
    <property type="match status" value="1"/>
</dbReference>
<dbReference type="Pfam" id="PF00384">
    <property type="entry name" value="Molybdopterin"/>
    <property type="match status" value="1"/>
</dbReference>
<dbReference type="Pfam" id="PF10588">
    <property type="entry name" value="NADH-G_4Fe-4S_3"/>
    <property type="match status" value="1"/>
</dbReference>
<evidence type="ECO:0000256" key="7">
    <source>
        <dbReference type="ARBA" id="ARBA00022723"/>
    </source>
</evidence>
<gene>
    <name evidence="22" type="ORF">SAMN04487941_0139</name>
</gene>
<evidence type="ECO:0000313" key="22">
    <source>
        <dbReference type="EMBL" id="SFU34508.1"/>
    </source>
</evidence>
<evidence type="ECO:0000256" key="4">
    <source>
        <dbReference type="ARBA" id="ARBA00022485"/>
    </source>
</evidence>
<dbReference type="PANTHER" id="PTHR43105">
    <property type="entry name" value="RESPIRATORY NITRATE REDUCTASE"/>
    <property type="match status" value="1"/>
</dbReference>
<dbReference type="GO" id="GO:0016020">
    <property type="term" value="C:membrane"/>
    <property type="evidence" value="ECO:0007669"/>
    <property type="project" value="InterPro"/>
</dbReference>
<dbReference type="NCBIfam" id="TIGR01973">
    <property type="entry name" value="NuoG"/>
    <property type="match status" value="1"/>
</dbReference>
<evidence type="ECO:0000256" key="5">
    <source>
        <dbReference type="ARBA" id="ARBA00022714"/>
    </source>
</evidence>
<name>A0A1I7FEC1_9BACT</name>
<dbReference type="AlphaFoldDB" id="A0A1I7FEC1"/>
<evidence type="ECO:0000256" key="15">
    <source>
        <dbReference type="ARBA" id="ARBA00032783"/>
    </source>
</evidence>
<dbReference type="SUPFAM" id="SSF54292">
    <property type="entry name" value="2Fe-2S ferredoxin-like"/>
    <property type="match status" value="1"/>
</dbReference>
<evidence type="ECO:0000256" key="14">
    <source>
        <dbReference type="ARBA" id="ARBA00031577"/>
    </source>
</evidence>
<evidence type="ECO:0000259" key="19">
    <source>
        <dbReference type="PROSITE" id="PS51085"/>
    </source>
</evidence>
<dbReference type="RefSeq" id="WP_068839142.1">
    <property type="nucleotide sequence ID" value="NZ_BMXC01000001.1"/>
</dbReference>
<dbReference type="InterPro" id="IPR050123">
    <property type="entry name" value="Prok_molybdopt-oxidoreductase"/>
</dbReference>
<comment type="subunit">
    <text evidence="13">Composed of 13 different subunits. Subunits NuoCD, E, F, and G constitute the peripheral sector of the complex.</text>
</comment>
<comment type="catalytic activity">
    <reaction evidence="17">
        <text>a quinone + NADH + 5 H(+)(in) = a quinol + NAD(+) + 4 H(+)(out)</text>
        <dbReference type="Rhea" id="RHEA:57888"/>
        <dbReference type="ChEBI" id="CHEBI:15378"/>
        <dbReference type="ChEBI" id="CHEBI:24646"/>
        <dbReference type="ChEBI" id="CHEBI:57540"/>
        <dbReference type="ChEBI" id="CHEBI:57945"/>
        <dbReference type="ChEBI" id="CHEBI:132124"/>
    </reaction>
</comment>
<proteinExistence type="inferred from homology"/>
<dbReference type="GO" id="GO:0051539">
    <property type="term" value="F:4 iron, 4 sulfur cluster binding"/>
    <property type="evidence" value="ECO:0007669"/>
    <property type="project" value="UniProtKB-KW"/>
</dbReference>
<evidence type="ECO:0000256" key="13">
    <source>
        <dbReference type="ARBA" id="ARBA00026021"/>
    </source>
</evidence>
<evidence type="ECO:0000256" key="18">
    <source>
        <dbReference type="RuleBase" id="RU004523"/>
    </source>
</evidence>
<dbReference type="Gene3D" id="3.10.20.740">
    <property type="match status" value="1"/>
</dbReference>
<feature type="domain" description="4Fe-4S His(Cys)3-ligated-type" evidence="21">
    <location>
        <begin position="83"/>
        <end position="122"/>
    </location>
</feature>
<dbReference type="InterPro" id="IPR006963">
    <property type="entry name" value="Mopterin_OxRdtase_4Fe-4S_dom"/>
</dbReference>
<evidence type="ECO:0000313" key="23">
    <source>
        <dbReference type="Proteomes" id="UP000182491"/>
    </source>
</evidence>
<keyword evidence="5" id="KW-0001">2Fe-2S</keyword>
<dbReference type="PANTHER" id="PTHR43105:SF10">
    <property type="entry name" value="NADH-QUINONE OXIDOREDUCTASE SUBUNIT G"/>
    <property type="match status" value="1"/>
</dbReference>
<dbReference type="InterPro" id="IPR054351">
    <property type="entry name" value="NADH_UbQ_OxRdtase_ferredoxin"/>
</dbReference>
<evidence type="ECO:0000256" key="1">
    <source>
        <dbReference type="ARBA" id="ARBA00001966"/>
    </source>
</evidence>
<dbReference type="GO" id="GO:0046872">
    <property type="term" value="F:metal ion binding"/>
    <property type="evidence" value="ECO:0007669"/>
    <property type="project" value="UniProtKB-KW"/>
</dbReference>
<dbReference type="InterPro" id="IPR001041">
    <property type="entry name" value="2Fe-2S_ferredoxin-type"/>
</dbReference>
<keyword evidence="23" id="KW-1185">Reference proteome</keyword>
<keyword evidence="8" id="KW-1278">Translocase</keyword>
<comment type="cofactor">
    <cofactor evidence="1">
        <name>[4Fe-4S] cluster</name>
        <dbReference type="ChEBI" id="CHEBI:49883"/>
    </cofactor>
</comment>
<keyword evidence="6" id="KW-0874">Quinone</keyword>
<dbReference type="InterPro" id="IPR036010">
    <property type="entry name" value="2Fe-2S_ferredoxin-like_sf"/>
</dbReference>
<dbReference type="PROSITE" id="PS51085">
    <property type="entry name" value="2FE2S_FER_2"/>
    <property type="match status" value="1"/>
</dbReference>